<dbReference type="InterPro" id="IPR011990">
    <property type="entry name" value="TPR-like_helical_dom_sf"/>
</dbReference>
<proteinExistence type="predicted"/>
<dbReference type="EMBL" id="CP060828">
    <property type="protein sequence ID" value="QNP75979.1"/>
    <property type="molecule type" value="Genomic_DNA"/>
</dbReference>
<organism evidence="1 2">
    <name type="scientific">Streptomyces roseirectus</name>
    <dbReference type="NCBI Taxonomy" id="2768066"/>
    <lineage>
        <taxon>Bacteria</taxon>
        <taxon>Bacillati</taxon>
        <taxon>Actinomycetota</taxon>
        <taxon>Actinomycetes</taxon>
        <taxon>Kitasatosporales</taxon>
        <taxon>Streptomycetaceae</taxon>
        <taxon>Streptomyces</taxon>
    </lineage>
</organism>
<dbReference type="SUPFAM" id="SSF52540">
    <property type="entry name" value="P-loop containing nucleoside triphosphate hydrolases"/>
    <property type="match status" value="1"/>
</dbReference>
<evidence type="ECO:0000313" key="2">
    <source>
        <dbReference type="Proteomes" id="UP000516052"/>
    </source>
</evidence>
<dbReference type="PRINTS" id="PR00364">
    <property type="entry name" value="DISEASERSIST"/>
</dbReference>
<dbReference type="Gene3D" id="3.40.50.300">
    <property type="entry name" value="P-loop containing nucleotide triphosphate hydrolases"/>
    <property type="match status" value="1"/>
</dbReference>
<dbReference type="PANTHER" id="PTHR47691:SF3">
    <property type="entry name" value="HTH-TYPE TRANSCRIPTIONAL REGULATOR RV0890C-RELATED"/>
    <property type="match status" value="1"/>
</dbReference>
<dbReference type="AlphaFoldDB" id="A0A7H0IT63"/>
<dbReference type="KEGG" id="sroi:IAG44_28695"/>
<sequence length="816" mass="88178">MMVTESWEQAKLRLARWFGRGEAEGRARDELEAESGELTRARVEGDERAADRVEERLRERLLRVLRDDPEAAEELARLITELAPGAHVSSVSGGVYQGPSFHGAHFYGDIAFTVPTPVSVPAGTRARPNQLPSRTYEFVNRDKDIDALRRAFPAARTGADHVDLVVMSGVSGVGKTATAIRFGETVRECYPDGQLYVTFADRHDRPGAPAIGVDSPDVAEALATCLIGLGVGEDDIPRTLPARAGLYRSRTADLRILLVLDNVTEPAQVRALIPQGTGSGVLVTAHARLGELAVADGARLVGLKPLDEHGALALLAVHCPRVRDCDPAVTGRLVELCGGLPVALRIAAARLTEEDLTVAELVEELSNETDRLAGLSLSAEEISVSAALGPSYRLLPGDAARLYRLLGLLPTGRFDAGVAAAAAGVDTRVAKRQLGVLASAGLVEKGADRRYVMHDLIRLHARECADREESPAEEAALIERVGTHYLVLTAFADRAIKKNRKRIADLSALLQDAVDPFAAPDGPAPLAWLDTERTAILGVLRAASRHEHHALVWPLAEAFTALFLHRRYLDMWRESLTLGAESARAQAESASGEPQQARVAEARLRSLLSRPLMDLDRHDEARAALDRALQCAETVTDLVLQASVLEFEGRYRDKHDPRNAVAVYRRSLALNEQAGEARGAAIAAFFLGSALSADGNHAEALAVLRRAHDDLLADKEPDVRMAARALGAIGLVRDGLGDTEAAERDLREAVEKLRQRDAMHYAAEPLVGLADIAQRTGADADAVRGHLTEALGIYEREGHPAAEELRRRLAESDTDR</sequence>
<dbReference type="PANTHER" id="PTHR47691">
    <property type="entry name" value="REGULATOR-RELATED"/>
    <property type="match status" value="1"/>
</dbReference>
<protein>
    <recommendedName>
        <fullName evidence="3">NB-ARC domain-containing protein</fullName>
    </recommendedName>
</protein>
<dbReference type="Gene3D" id="1.25.40.10">
    <property type="entry name" value="Tetratricopeptide repeat domain"/>
    <property type="match status" value="1"/>
</dbReference>
<name>A0A7H0IT63_9ACTN</name>
<dbReference type="SUPFAM" id="SSF48452">
    <property type="entry name" value="TPR-like"/>
    <property type="match status" value="1"/>
</dbReference>
<dbReference type="InterPro" id="IPR027417">
    <property type="entry name" value="P-loop_NTPase"/>
</dbReference>
<reference evidence="1 2" key="1">
    <citation type="submission" date="2020-08" db="EMBL/GenBank/DDBJ databases">
        <title>A novel species.</title>
        <authorList>
            <person name="Gao J."/>
        </authorList>
    </citation>
    <scope>NUCLEOTIDE SEQUENCE [LARGE SCALE GENOMIC DNA]</scope>
    <source>
        <strain evidence="1 2">CRXT-G-22</strain>
    </source>
</reference>
<gene>
    <name evidence="1" type="ORF">IAG44_28695</name>
</gene>
<dbReference type="Proteomes" id="UP000516052">
    <property type="component" value="Chromosome"/>
</dbReference>
<evidence type="ECO:0008006" key="3">
    <source>
        <dbReference type="Google" id="ProtNLM"/>
    </source>
</evidence>
<evidence type="ECO:0000313" key="1">
    <source>
        <dbReference type="EMBL" id="QNP75979.1"/>
    </source>
</evidence>
<accession>A0A7H0IT63</accession>
<keyword evidence="2" id="KW-1185">Reference proteome</keyword>